<comment type="subcellular location">
    <subcellularLocation>
        <location evidence="1">Cytoplasm</location>
        <location evidence="1">Cytosol</location>
    </subcellularLocation>
</comment>
<name>A0A6J8D094_MYTCO</name>
<evidence type="ECO:0000256" key="5">
    <source>
        <dbReference type="SAM" id="MobiDB-lite"/>
    </source>
</evidence>
<reference evidence="8 9" key="1">
    <citation type="submission" date="2020-06" db="EMBL/GenBank/DDBJ databases">
        <authorList>
            <person name="Li R."/>
            <person name="Bekaert M."/>
        </authorList>
    </citation>
    <scope>NUCLEOTIDE SEQUENCE [LARGE SCALE GENOMIC DNA]</scope>
    <source>
        <strain evidence="9">wild</strain>
    </source>
</reference>
<dbReference type="GO" id="GO:0035020">
    <property type="term" value="P:regulation of Rac protein signal transduction"/>
    <property type="evidence" value="ECO:0007669"/>
    <property type="project" value="TreeGrafter"/>
</dbReference>
<dbReference type="GO" id="GO:0005829">
    <property type="term" value="C:cytosol"/>
    <property type="evidence" value="ECO:0007669"/>
    <property type="project" value="UniProtKB-SubCell"/>
</dbReference>
<feature type="compositionally biased region" description="Polar residues" evidence="5">
    <location>
        <begin position="582"/>
        <end position="600"/>
    </location>
</feature>
<dbReference type="EMBL" id="CACVKT020006490">
    <property type="protein sequence ID" value="CAC5402163.1"/>
    <property type="molecule type" value="Genomic_DNA"/>
</dbReference>
<feature type="compositionally biased region" description="Polar residues" evidence="5">
    <location>
        <begin position="720"/>
        <end position="735"/>
    </location>
</feature>
<dbReference type="FunFam" id="1.10.555.10:FF:000001">
    <property type="entry name" value="Rho GTPase activating protein 44"/>
    <property type="match status" value="1"/>
</dbReference>
<feature type="compositionally biased region" description="Basic and acidic residues" evidence="5">
    <location>
        <begin position="797"/>
        <end position="820"/>
    </location>
</feature>
<feature type="region of interest" description="Disordered" evidence="5">
    <location>
        <begin position="572"/>
        <end position="601"/>
    </location>
</feature>
<dbReference type="SUPFAM" id="SSF48350">
    <property type="entry name" value="GTPase activation domain, GAP"/>
    <property type="match status" value="1"/>
</dbReference>
<evidence type="ECO:0000256" key="1">
    <source>
        <dbReference type="ARBA" id="ARBA00004514"/>
    </source>
</evidence>
<dbReference type="SMART" id="SM00721">
    <property type="entry name" value="BAR"/>
    <property type="match status" value="1"/>
</dbReference>
<dbReference type="FunFam" id="1.20.1270.60:FF:000053">
    <property type="entry name" value="SH3 domain-binding protein 1"/>
    <property type="match status" value="1"/>
</dbReference>
<dbReference type="SUPFAM" id="SSF103657">
    <property type="entry name" value="BAR/IMD domain-like"/>
    <property type="match status" value="1"/>
</dbReference>
<dbReference type="InterPro" id="IPR027267">
    <property type="entry name" value="AH/BAR_dom_sf"/>
</dbReference>
<evidence type="ECO:0000256" key="4">
    <source>
        <dbReference type="ARBA" id="ARBA00022553"/>
    </source>
</evidence>
<organism evidence="8 9">
    <name type="scientific">Mytilus coruscus</name>
    <name type="common">Sea mussel</name>
    <dbReference type="NCBI Taxonomy" id="42192"/>
    <lineage>
        <taxon>Eukaryota</taxon>
        <taxon>Metazoa</taxon>
        <taxon>Spiralia</taxon>
        <taxon>Lophotrochozoa</taxon>
        <taxon>Mollusca</taxon>
        <taxon>Bivalvia</taxon>
        <taxon>Autobranchia</taxon>
        <taxon>Pteriomorphia</taxon>
        <taxon>Mytilida</taxon>
        <taxon>Mytiloidea</taxon>
        <taxon>Mytilidae</taxon>
        <taxon>Mytilinae</taxon>
        <taxon>Mytilus</taxon>
    </lineage>
</organism>
<dbReference type="PROSITE" id="PS51021">
    <property type="entry name" value="BAR"/>
    <property type="match status" value="1"/>
</dbReference>
<dbReference type="PANTHER" id="PTHR14130:SF14">
    <property type="entry name" value="RHO GTPASE-ACTIVATING PROTEIN 92B"/>
    <property type="match status" value="1"/>
</dbReference>
<sequence>MFKPENLRKNFMRAKQIADQNLGRTEKTEVLSEDLQSVEKRVDQVKDVSTRTTKKIEAWIKTSTSDYEKRLKKMPETSLAISMIESAAVLGNDTLMGNLYQMCGECQSNLASHLLNHDISVEKAVLQPMQEILDVEIPAINKFKKNLNKTTLDMDSLKSRWHQAVKQTQVSGTNMQQAANKADTMKEHYEDSCARMEQARDQLTTEMYNFIAREPEHSQKLLSLLEIQQSYHKKALDELDKTIPKMRDTLECNPHKPVYGLPLEEHLRVTGRDVALVIEACIVTIIEGGGMEEEGLFRIAGMASRVKKLKTSFDAGVVDMDEYALDIHCVAGALKQYLRELPEPLLTYYLYQDFMNVLSLPQNQRLQALWKVVHDLPEPNYINFRYLVKFLAKLTEKSDINKMTPSNIAIVIGPNLLWLEGDAGASMASSGSVSNLLEMIVSNADWFFPEDIDFHQVNKGTAPPRISSSSSDNVTTVSTAVVAPMQASNTLSSIARACEIITPAVTLPITSLSDDSMSNVEETDVFADKVSPSYQSSVYSFAKPAEKATHSSDKSPGELAKSYNSPRCSVISHHSNSISSNTNAPCSTDNSSKYTRSSSVPPVAKSVHSDVYSTMFALHSLGDGNVSNYLTKVRGIWDVKHQQQKGPSASSGQIHKVGRSDRVSTANKRCSLQPDVEFGTMSSFCSSNTSRLSDNFDLLDQEEALGGAPPPPQEEDTTKNRPNSQPIQKSESASSLHAPLAEVEPTSPRSHRKHKLKPAPPPPPERPYSIAVTASYSKANNPGQFQTWPRQAVSESNDEKTSATKTRSSPDKPPVAEKPGHPPNRASTISYGDRPVAPPPDRPSKPPPAAPSHQRSASTGSANNAALSVTTEQNGQDENKTETISS</sequence>
<dbReference type="Pfam" id="PF03114">
    <property type="entry name" value="BAR"/>
    <property type="match status" value="1"/>
</dbReference>
<dbReference type="GO" id="GO:0007165">
    <property type="term" value="P:signal transduction"/>
    <property type="evidence" value="ECO:0007669"/>
    <property type="project" value="InterPro"/>
</dbReference>
<dbReference type="Pfam" id="PF00620">
    <property type="entry name" value="RhoGAP"/>
    <property type="match status" value="1"/>
</dbReference>
<keyword evidence="9" id="KW-1185">Reference proteome</keyword>
<feature type="domain" description="Rho-GAP" evidence="6">
    <location>
        <begin position="261"/>
        <end position="448"/>
    </location>
</feature>
<evidence type="ECO:0000259" key="7">
    <source>
        <dbReference type="PROSITE" id="PS51021"/>
    </source>
</evidence>
<keyword evidence="3" id="KW-0963">Cytoplasm</keyword>
<accession>A0A6J8D094</accession>
<feature type="compositionally biased region" description="Polar residues" evidence="5">
    <location>
        <begin position="853"/>
        <end position="876"/>
    </location>
</feature>
<feature type="compositionally biased region" description="Polar residues" evidence="5">
    <location>
        <begin position="772"/>
        <end position="795"/>
    </location>
</feature>
<dbReference type="CDD" id="cd07595">
    <property type="entry name" value="BAR_RhoGAP_Rich-like"/>
    <property type="match status" value="1"/>
</dbReference>
<keyword evidence="2" id="KW-0343">GTPase activation</keyword>
<feature type="compositionally biased region" description="Low complexity" evidence="5">
    <location>
        <begin position="572"/>
        <end position="581"/>
    </location>
</feature>
<dbReference type="SMART" id="SM00324">
    <property type="entry name" value="RhoGAP"/>
    <property type="match status" value="1"/>
</dbReference>
<dbReference type="GO" id="GO:0005096">
    <property type="term" value="F:GTPase activator activity"/>
    <property type="evidence" value="ECO:0007669"/>
    <property type="project" value="UniProtKB-KW"/>
</dbReference>
<proteinExistence type="predicted"/>
<dbReference type="Gene3D" id="1.10.555.10">
    <property type="entry name" value="Rho GTPase activation protein"/>
    <property type="match status" value="1"/>
</dbReference>
<feature type="compositionally biased region" description="Pro residues" evidence="5">
    <location>
        <begin position="836"/>
        <end position="850"/>
    </location>
</feature>
<gene>
    <name evidence="8" type="ORF">MCOR_36148</name>
</gene>
<dbReference type="PANTHER" id="PTHR14130">
    <property type="entry name" value="3BP-1 RELATED RHOGAP"/>
    <property type="match status" value="1"/>
</dbReference>
<feature type="domain" description="BAR" evidence="7">
    <location>
        <begin position="20"/>
        <end position="255"/>
    </location>
</feature>
<keyword evidence="4" id="KW-0597">Phosphoprotein</keyword>
<dbReference type="InterPro" id="IPR000198">
    <property type="entry name" value="RhoGAP_dom"/>
</dbReference>
<feature type="compositionally biased region" description="Polar residues" evidence="5">
    <location>
        <begin position="644"/>
        <end position="653"/>
    </location>
</feature>
<protein>
    <submittedName>
        <fullName evidence="8">ARHGAP44</fullName>
    </submittedName>
</protein>
<dbReference type="PROSITE" id="PS50238">
    <property type="entry name" value="RHOGAP"/>
    <property type="match status" value="1"/>
</dbReference>
<feature type="region of interest" description="Disordered" evidence="5">
    <location>
        <begin position="641"/>
        <end position="668"/>
    </location>
</feature>
<dbReference type="OrthoDB" id="19923at2759"/>
<evidence type="ECO:0000313" key="9">
    <source>
        <dbReference type="Proteomes" id="UP000507470"/>
    </source>
</evidence>
<dbReference type="AlphaFoldDB" id="A0A6J8D094"/>
<dbReference type="GO" id="GO:0032956">
    <property type="term" value="P:regulation of actin cytoskeleton organization"/>
    <property type="evidence" value="ECO:0007669"/>
    <property type="project" value="TreeGrafter"/>
</dbReference>
<dbReference type="InterPro" id="IPR008936">
    <property type="entry name" value="Rho_GTPase_activation_prot"/>
</dbReference>
<dbReference type="InterPro" id="IPR047165">
    <property type="entry name" value="RHG17/44/SH3BP1-like"/>
</dbReference>
<feature type="region of interest" description="Disordered" evidence="5">
    <location>
        <begin position="702"/>
        <end position="886"/>
    </location>
</feature>
<dbReference type="Gene3D" id="1.20.1270.60">
    <property type="entry name" value="Arfaptin homology (AH) domain/BAR domain"/>
    <property type="match status" value="1"/>
</dbReference>
<evidence type="ECO:0000256" key="2">
    <source>
        <dbReference type="ARBA" id="ARBA00022468"/>
    </source>
</evidence>
<evidence type="ECO:0000256" key="3">
    <source>
        <dbReference type="ARBA" id="ARBA00022490"/>
    </source>
</evidence>
<dbReference type="InterPro" id="IPR004148">
    <property type="entry name" value="BAR_dom"/>
</dbReference>
<dbReference type="Proteomes" id="UP000507470">
    <property type="component" value="Unassembled WGS sequence"/>
</dbReference>
<evidence type="ECO:0000259" key="6">
    <source>
        <dbReference type="PROSITE" id="PS50238"/>
    </source>
</evidence>
<evidence type="ECO:0000313" key="8">
    <source>
        <dbReference type="EMBL" id="CAC5402163.1"/>
    </source>
</evidence>
<feature type="compositionally biased region" description="Basic and acidic residues" evidence="5">
    <location>
        <begin position="877"/>
        <end position="886"/>
    </location>
</feature>